<organism evidence="2 3">
    <name type="scientific">Cronartium quercuum f. sp. fusiforme G11</name>
    <dbReference type="NCBI Taxonomy" id="708437"/>
    <lineage>
        <taxon>Eukaryota</taxon>
        <taxon>Fungi</taxon>
        <taxon>Dikarya</taxon>
        <taxon>Basidiomycota</taxon>
        <taxon>Pucciniomycotina</taxon>
        <taxon>Pucciniomycetes</taxon>
        <taxon>Pucciniales</taxon>
        <taxon>Coleosporiaceae</taxon>
        <taxon>Cronartium</taxon>
    </lineage>
</organism>
<comment type="caution">
    <text evidence="2">The sequence shown here is derived from an EMBL/GenBank/DDBJ whole genome shotgun (WGS) entry which is preliminary data.</text>
</comment>
<evidence type="ECO:0000313" key="3">
    <source>
        <dbReference type="Proteomes" id="UP000886653"/>
    </source>
</evidence>
<keyword evidence="1" id="KW-0732">Signal</keyword>
<reference evidence="2" key="1">
    <citation type="submission" date="2013-11" db="EMBL/GenBank/DDBJ databases">
        <title>Genome sequence of the fusiform rust pathogen reveals effectors for host alternation and coevolution with pine.</title>
        <authorList>
            <consortium name="DOE Joint Genome Institute"/>
            <person name="Smith K."/>
            <person name="Pendleton A."/>
            <person name="Kubisiak T."/>
            <person name="Anderson C."/>
            <person name="Salamov A."/>
            <person name="Aerts A."/>
            <person name="Riley R."/>
            <person name="Clum A."/>
            <person name="Lindquist E."/>
            <person name="Ence D."/>
            <person name="Campbell M."/>
            <person name="Kronenberg Z."/>
            <person name="Feau N."/>
            <person name="Dhillon B."/>
            <person name="Hamelin R."/>
            <person name="Burleigh J."/>
            <person name="Smith J."/>
            <person name="Yandell M."/>
            <person name="Nelson C."/>
            <person name="Grigoriev I."/>
            <person name="Davis J."/>
        </authorList>
    </citation>
    <scope>NUCLEOTIDE SEQUENCE</scope>
    <source>
        <strain evidence="2">G11</strain>
    </source>
</reference>
<dbReference type="AlphaFoldDB" id="A0A9P6NG40"/>
<sequence>MKYSLLALFAPLFLIGLPTTYAEPYTIPVDLSPRITPNLTLFVHGEIYFNKNSSIRDSNKTIYYTAQPSTKGNRSVLIFRSVKDGHDNRTLVLFQPQKINCIDDPTGPYYLDHHTHEWILANARHKPGVFEHYYTHQNQSAPQGVIQADVNFTTPVATISYDPNHSHTLRHGRYAINFPPDTGHLPFIEPIDAITLVYKLIQAKQLCEAKEKD</sequence>
<feature type="chain" id="PRO_5040300689" evidence="1">
    <location>
        <begin position="23"/>
        <end position="213"/>
    </location>
</feature>
<protein>
    <submittedName>
        <fullName evidence="2">Uncharacterized protein</fullName>
    </submittedName>
</protein>
<gene>
    <name evidence="2" type="ORF">CROQUDRAFT_717381</name>
</gene>
<proteinExistence type="predicted"/>
<dbReference type="Proteomes" id="UP000886653">
    <property type="component" value="Unassembled WGS sequence"/>
</dbReference>
<dbReference type="EMBL" id="MU167330">
    <property type="protein sequence ID" value="KAG0143045.1"/>
    <property type="molecule type" value="Genomic_DNA"/>
</dbReference>
<keyword evidence="3" id="KW-1185">Reference proteome</keyword>
<name>A0A9P6NG40_9BASI</name>
<evidence type="ECO:0000313" key="2">
    <source>
        <dbReference type="EMBL" id="KAG0143045.1"/>
    </source>
</evidence>
<feature type="signal peptide" evidence="1">
    <location>
        <begin position="1"/>
        <end position="22"/>
    </location>
</feature>
<accession>A0A9P6NG40</accession>
<evidence type="ECO:0000256" key="1">
    <source>
        <dbReference type="SAM" id="SignalP"/>
    </source>
</evidence>